<proteinExistence type="predicted"/>
<dbReference type="PANTHER" id="PTHR37423">
    <property type="entry name" value="SOLUBLE LYTIC MUREIN TRANSGLYCOSYLASE-RELATED"/>
    <property type="match status" value="1"/>
</dbReference>
<comment type="caution">
    <text evidence="2">The sequence shown here is derived from an EMBL/GenBank/DDBJ whole genome shotgun (WGS) entry which is preliminary data.</text>
</comment>
<dbReference type="PANTHER" id="PTHR37423:SF2">
    <property type="entry name" value="MEMBRANE-BOUND LYTIC MUREIN TRANSGLYCOSYLASE C"/>
    <property type="match status" value="1"/>
</dbReference>
<evidence type="ECO:0000259" key="1">
    <source>
        <dbReference type="PROSITE" id="PS51782"/>
    </source>
</evidence>
<dbReference type="Pfam" id="PF01476">
    <property type="entry name" value="LysM"/>
    <property type="match status" value="1"/>
</dbReference>
<protein>
    <recommendedName>
        <fullName evidence="1">LysM domain-containing protein</fullName>
    </recommendedName>
</protein>
<keyword evidence="3" id="KW-1185">Reference proteome</keyword>
<dbReference type="SMART" id="SM00257">
    <property type="entry name" value="LysM"/>
    <property type="match status" value="1"/>
</dbReference>
<gene>
    <name evidence="2" type="ORF">XAT740_LOCUS13976</name>
</gene>
<reference evidence="2" key="1">
    <citation type="submission" date="2021-02" db="EMBL/GenBank/DDBJ databases">
        <authorList>
            <person name="Nowell W R."/>
        </authorList>
    </citation>
    <scope>NUCLEOTIDE SEQUENCE</scope>
</reference>
<accession>A0A814HZ73</accession>
<name>A0A814HZ73_ADIRI</name>
<dbReference type="AlphaFoldDB" id="A0A814HZ73"/>
<dbReference type="SUPFAM" id="SSF54106">
    <property type="entry name" value="LysM domain"/>
    <property type="match status" value="1"/>
</dbReference>
<dbReference type="PROSITE" id="PS51782">
    <property type="entry name" value="LYSM"/>
    <property type="match status" value="1"/>
</dbReference>
<dbReference type="Pfam" id="PF01464">
    <property type="entry name" value="SLT"/>
    <property type="match status" value="1"/>
</dbReference>
<dbReference type="InterPro" id="IPR036779">
    <property type="entry name" value="LysM_dom_sf"/>
</dbReference>
<dbReference type="Proteomes" id="UP000663828">
    <property type="component" value="Unassembled WGS sequence"/>
</dbReference>
<dbReference type="Gene3D" id="1.10.530.10">
    <property type="match status" value="1"/>
</dbReference>
<dbReference type="CDD" id="cd00254">
    <property type="entry name" value="LT-like"/>
    <property type="match status" value="1"/>
</dbReference>
<feature type="domain" description="LysM" evidence="1">
    <location>
        <begin position="2"/>
        <end position="46"/>
    </location>
</feature>
<evidence type="ECO:0000313" key="3">
    <source>
        <dbReference type="Proteomes" id="UP000663828"/>
    </source>
</evidence>
<sequence>MSSYTIQSGDTFWGISQRYGLSLDAVMNANPGVAPEQLQIGQQIRLPGAGNASAGGSTSGGRMDTTLNWKVPDWLGRLRDMVNAASQATGVPADLIGAVIYQESGGNVNVDSTWNPNGGGDSGLMQVNQYTAAELERNYADRFRNLHGPAKNVMLGASYLKDMYDTVADRDWGITLRAYNSGPNGIDKNDLSALPAGTGDRTYVKKVLRFWSDISQGNDLPADHYESIFGRGF</sequence>
<dbReference type="InterPro" id="IPR008258">
    <property type="entry name" value="Transglycosylase_SLT_dom_1"/>
</dbReference>
<dbReference type="Gene3D" id="3.10.350.10">
    <property type="entry name" value="LysM domain"/>
    <property type="match status" value="1"/>
</dbReference>
<dbReference type="InterPro" id="IPR023346">
    <property type="entry name" value="Lysozyme-like_dom_sf"/>
</dbReference>
<dbReference type="SUPFAM" id="SSF53955">
    <property type="entry name" value="Lysozyme-like"/>
    <property type="match status" value="1"/>
</dbReference>
<dbReference type="EMBL" id="CAJNOR010000826">
    <property type="protein sequence ID" value="CAF1015955.1"/>
    <property type="molecule type" value="Genomic_DNA"/>
</dbReference>
<organism evidence="2 3">
    <name type="scientific">Adineta ricciae</name>
    <name type="common">Rotifer</name>
    <dbReference type="NCBI Taxonomy" id="249248"/>
    <lineage>
        <taxon>Eukaryota</taxon>
        <taxon>Metazoa</taxon>
        <taxon>Spiralia</taxon>
        <taxon>Gnathifera</taxon>
        <taxon>Rotifera</taxon>
        <taxon>Eurotatoria</taxon>
        <taxon>Bdelloidea</taxon>
        <taxon>Adinetida</taxon>
        <taxon>Adinetidae</taxon>
        <taxon>Adineta</taxon>
    </lineage>
</organism>
<dbReference type="InterPro" id="IPR018392">
    <property type="entry name" value="LysM"/>
</dbReference>
<evidence type="ECO:0000313" key="2">
    <source>
        <dbReference type="EMBL" id="CAF1015955.1"/>
    </source>
</evidence>
<dbReference type="CDD" id="cd00118">
    <property type="entry name" value="LysM"/>
    <property type="match status" value="1"/>
</dbReference>